<organism evidence="1 2">
    <name type="scientific">Polarella glacialis</name>
    <name type="common">Dinoflagellate</name>
    <dbReference type="NCBI Taxonomy" id="89957"/>
    <lineage>
        <taxon>Eukaryota</taxon>
        <taxon>Sar</taxon>
        <taxon>Alveolata</taxon>
        <taxon>Dinophyceae</taxon>
        <taxon>Suessiales</taxon>
        <taxon>Suessiaceae</taxon>
        <taxon>Polarella</taxon>
    </lineage>
</organism>
<accession>A0A813I9E5</accession>
<dbReference type="EMBL" id="CAJNNW010007158">
    <property type="protein sequence ID" value="CAE8648991.1"/>
    <property type="molecule type" value="Genomic_DNA"/>
</dbReference>
<name>A0A813I9E5_POLGL</name>
<feature type="non-terminal residue" evidence="1">
    <location>
        <position position="565"/>
    </location>
</feature>
<protein>
    <submittedName>
        <fullName evidence="1">Uncharacterized protein</fullName>
    </submittedName>
</protein>
<sequence length="565" mass="62205">VFYGSLCAQVEPSCLNPLFRVHWPDPDCTSSCPSTVNEDATAFYNLTICKHWNGLAGCCNSGLEAAQVSMFERWKVNFGAIRVQMRAYVAQMLMRQLTPAYDLSAPEMQNLLGRAIDSLQRATTKYPRCMLALLRHAAGMICFMCDPEWNQFLYDAKPGYSSIEEETGVLFRPSRQYKTAPELSTAGASSFRVTGFAAMLSRAKLYRIIDLTPSRLKFSTPGILILSKHSSWKSGPNVGPQNTFIRVQLPWEGLRKGCQNCNGRSSAADFSVQPSEDVWLKQNYQVAFEKEWVSCSQKGVSRFLDPDDKFTIQGNPGAKTSKSWHELFAANMCPYLECSRNECSMKDVTAFFTKSSLCEWARESIALQPFPEVKQVFPKQTLPVLPRDAASISTSSSGVFTPASARRLEPERLWGLLSVLATMEGPAEVLAGLVPEQSGGLLKLDQQLGGDELGTTRQIVVCNLPGQQTMLYLATASTEGGPVASEHLVQYRYSLIGGKAVLTSPLTVWPAPGSPARTVARIEVSLGDLYVADSLGHISRLSQQSLQSGSKTDGIRLYATPMYLE</sequence>
<evidence type="ECO:0000313" key="1">
    <source>
        <dbReference type="EMBL" id="CAE8648991.1"/>
    </source>
</evidence>
<feature type="non-terminal residue" evidence="1">
    <location>
        <position position="1"/>
    </location>
</feature>
<gene>
    <name evidence="1" type="ORF">PGLA2088_LOCUS7060</name>
</gene>
<reference evidence="1" key="1">
    <citation type="submission" date="2021-02" db="EMBL/GenBank/DDBJ databases">
        <authorList>
            <person name="Dougan E. K."/>
            <person name="Rhodes N."/>
            <person name="Thang M."/>
            <person name="Chan C."/>
        </authorList>
    </citation>
    <scope>NUCLEOTIDE SEQUENCE</scope>
</reference>
<proteinExistence type="predicted"/>
<comment type="caution">
    <text evidence="1">The sequence shown here is derived from an EMBL/GenBank/DDBJ whole genome shotgun (WGS) entry which is preliminary data.</text>
</comment>
<dbReference type="Proteomes" id="UP000626109">
    <property type="component" value="Unassembled WGS sequence"/>
</dbReference>
<evidence type="ECO:0000313" key="2">
    <source>
        <dbReference type="Proteomes" id="UP000626109"/>
    </source>
</evidence>
<dbReference type="AlphaFoldDB" id="A0A813I9E5"/>